<evidence type="ECO:0000313" key="1">
    <source>
        <dbReference type="EMBL" id="CAF0892362.1"/>
    </source>
</evidence>
<organism evidence="2 4">
    <name type="scientific">Adineta ricciae</name>
    <name type="common">Rotifer</name>
    <dbReference type="NCBI Taxonomy" id="249248"/>
    <lineage>
        <taxon>Eukaryota</taxon>
        <taxon>Metazoa</taxon>
        <taxon>Spiralia</taxon>
        <taxon>Gnathifera</taxon>
        <taxon>Rotifera</taxon>
        <taxon>Eurotatoria</taxon>
        <taxon>Bdelloidea</taxon>
        <taxon>Adinetida</taxon>
        <taxon>Adinetidae</taxon>
        <taxon>Adineta</taxon>
    </lineage>
</organism>
<dbReference type="EMBL" id="CAJNOJ010000217">
    <property type="protein sequence ID" value="CAF1302030.1"/>
    <property type="molecule type" value="Genomic_DNA"/>
</dbReference>
<protein>
    <submittedName>
        <fullName evidence="2">Uncharacterized protein</fullName>
    </submittedName>
</protein>
<reference evidence="2" key="1">
    <citation type="submission" date="2021-02" db="EMBL/GenBank/DDBJ databases">
        <authorList>
            <person name="Nowell W R."/>
        </authorList>
    </citation>
    <scope>NUCLEOTIDE SEQUENCE</scope>
</reference>
<dbReference type="EMBL" id="CAJNOR010000365">
    <property type="protein sequence ID" value="CAF0892362.1"/>
    <property type="molecule type" value="Genomic_DNA"/>
</dbReference>
<dbReference type="AlphaFoldDB" id="A0A815DTX3"/>
<dbReference type="OrthoDB" id="10030442at2759"/>
<evidence type="ECO:0000313" key="3">
    <source>
        <dbReference type="Proteomes" id="UP000663828"/>
    </source>
</evidence>
<evidence type="ECO:0000313" key="2">
    <source>
        <dbReference type="EMBL" id="CAF1302030.1"/>
    </source>
</evidence>
<accession>A0A815DTX3</accession>
<dbReference type="Proteomes" id="UP000663852">
    <property type="component" value="Unassembled WGS sequence"/>
</dbReference>
<name>A0A815DTX3_ADIRI</name>
<evidence type="ECO:0000313" key="4">
    <source>
        <dbReference type="Proteomes" id="UP000663852"/>
    </source>
</evidence>
<comment type="caution">
    <text evidence="2">The sequence shown here is derived from an EMBL/GenBank/DDBJ whole genome shotgun (WGS) entry which is preliminary data.</text>
</comment>
<dbReference type="Proteomes" id="UP000663828">
    <property type="component" value="Unassembled WGS sequence"/>
</dbReference>
<keyword evidence="3" id="KW-1185">Reference proteome</keyword>
<proteinExistence type="predicted"/>
<sequence>MTTDARLQVTTTIGTIERRIFVGKWSSTYNFTGYYAAYSSSICTYTIEEHRAFLTIITTVIPLVGGLSRTTDVVVPPLARLDRPHLCRRIHRLKTSINQRKKIIRLQP</sequence>
<gene>
    <name evidence="2" type="ORF">EDS130_LOCUS30660</name>
    <name evidence="1" type="ORF">XAT740_LOCUS7580</name>
</gene>